<gene>
    <name evidence="1" type="ORF">A3C59_01280</name>
</gene>
<dbReference type="EMBL" id="MFCV01000012">
    <property type="protein sequence ID" value="OGE33229.1"/>
    <property type="molecule type" value="Genomic_DNA"/>
</dbReference>
<sequence length="70" mass="8111">MKFMKENYILELVISPLYQAIRDFPTLGVPLGAGDANYSELISDKLFIQIIAHFRGFMEMYQFLDVGYEV</sequence>
<dbReference type="Proteomes" id="UP000176902">
    <property type="component" value="Unassembled WGS sequence"/>
</dbReference>
<organism evidence="1 2">
    <name type="scientific">Candidatus Daviesbacteria bacterium RIFCSPHIGHO2_02_FULL_36_13</name>
    <dbReference type="NCBI Taxonomy" id="1797768"/>
    <lineage>
        <taxon>Bacteria</taxon>
        <taxon>Candidatus Daviesiibacteriota</taxon>
    </lineage>
</organism>
<evidence type="ECO:0000313" key="1">
    <source>
        <dbReference type="EMBL" id="OGE33229.1"/>
    </source>
</evidence>
<name>A0A1F5JX64_9BACT</name>
<proteinExistence type="predicted"/>
<reference evidence="1 2" key="1">
    <citation type="journal article" date="2016" name="Nat. Commun.">
        <title>Thousands of microbial genomes shed light on interconnected biogeochemical processes in an aquifer system.</title>
        <authorList>
            <person name="Anantharaman K."/>
            <person name="Brown C.T."/>
            <person name="Hug L.A."/>
            <person name="Sharon I."/>
            <person name="Castelle C.J."/>
            <person name="Probst A.J."/>
            <person name="Thomas B.C."/>
            <person name="Singh A."/>
            <person name="Wilkins M.J."/>
            <person name="Karaoz U."/>
            <person name="Brodie E.L."/>
            <person name="Williams K.H."/>
            <person name="Hubbard S.S."/>
            <person name="Banfield J.F."/>
        </authorList>
    </citation>
    <scope>NUCLEOTIDE SEQUENCE [LARGE SCALE GENOMIC DNA]</scope>
</reference>
<evidence type="ECO:0000313" key="2">
    <source>
        <dbReference type="Proteomes" id="UP000176902"/>
    </source>
</evidence>
<comment type="caution">
    <text evidence="1">The sequence shown here is derived from an EMBL/GenBank/DDBJ whole genome shotgun (WGS) entry which is preliminary data.</text>
</comment>
<accession>A0A1F5JX64</accession>
<dbReference type="STRING" id="1797768.A3C59_01280"/>
<dbReference type="AlphaFoldDB" id="A0A1F5JX64"/>
<protein>
    <submittedName>
        <fullName evidence="1">Uncharacterized protein</fullName>
    </submittedName>
</protein>